<evidence type="ECO:0000256" key="1">
    <source>
        <dbReference type="ARBA" id="ARBA00004123"/>
    </source>
</evidence>
<dbReference type="PANTHER" id="PTHR31001:SF89">
    <property type="entry name" value="ZN(2)-C6 FUNGAL-TYPE DOMAIN-CONTAINING PROTEIN"/>
    <property type="match status" value="1"/>
</dbReference>
<dbReference type="RefSeq" id="XP_025599457.1">
    <property type="nucleotide sequence ID" value="XM_025739657.1"/>
</dbReference>
<dbReference type="InterPro" id="IPR001138">
    <property type="entry name" value="Zn2Cys6_DnaBD"/>
</dbReference>
<feature type="compositionally biased region" description="Low complexity" evidence="3">
    <location>
        <begin position="161"/>
        <end position="172"/>
    </location>
</feature>
<dbReference type="CDD" id="cd00067">
    <property type="entry name" value="GAL4"/>
    <property type="match status" value="1"/>
</dbReference>
<dbReference type="InterPro" id="IPR050613">
    <property type="entry name" value="Sec_Metabolite_Reg"/>
</dbReference>
<protein>
    <recommendedName>
        <fullName evidence="4">Zn(2)-C6 fungal-type domain-containing protein</fullName>
    </recommendedName>
</protein>
<evidence type="ECO:0000256" key="2">
    <source>
        <dbReference type="ARBA" id="ARBA00023242"/>
    </source>
</evidence>
<dbReference type="GO" id="GO:0008270">
    <property type="term" value="F:zinc ion binding"/>
    <property type="evidence" value="ECO:0007669"/>
    <property type="project" value="InterPro"/>
</dbReference>
<dbReference type="AlphaFoldDB" id="A0A316ZDQ0"/>
<feature type="domain" description="Zn(2)-C6 fungal-type" evidence="4">
    <location>
        <begin position="38"/>
        <end position="69"/>
    </location>
</feature>
<accession>A0A316ZDQ0</accession>
<evidence type="ECO:0000313" key="5">
    <source>
        <dbReference type="EMBL" id="PWN99178.1"/>
    </source>
</evidence>
<feature type="region of interest" description="Disordered" evidence="3">
    <location>
        <begin position="1"/>
        <end position="35"/>
    </location>
</feature>
<proteinExistence type="predicted"/>
<feature type="region of interest" description="Disordered" evidence="3">
    <location>
        <begin position="78"/>
        <end position="172"/>
    </location>
</feature>
<dbReference type="SMART" id="SM00066">
    <property type="entry name" value="GAL4"/>
    <property type="match status" value="1"/>
</dbReference>
<evidence type="ECO:0000313" key="6">
    <source>
        <dbReference type="Proteomes" id="UP000245946"/>
    </source>
</evidence>
<dbReference type="STRING" id="58919.A0A316ZDQ0"/>
<dbReference type="PANTHER" id="PTHR31001">
    <property type="entry name" value="UNCHARACTERIZED TRANSCRIPTIONAL REGULATORY PROTEIN"/>
    <property type="match status" value="1"/>
</dbReference>
<keyword evidence="2" id="KW-0539">Nucleus</keyword>
<evidence type="ECO:0000256" key="3">
    <source>
        <dbReference type="SAM" id="MobiDB-lite"/>
    </source>
</evidence>
<dbReference type="GO" id="GO:0005634">
    <property type="term" value="C:nucleus"/>
    <property type="evidence" value="ECO:0007669"/>
    <property type="project" value="UniProtKB-SubCell"/>
</dbReference>
<dbReference type="InterPro" id="IPR036864">
    <property type="entry name" value="Zn2-C6_fun-type_DNA-bd_sf"/>
</dbReference>
<dbReference type="CDD" id="cd12148">
    <property type="entry name" value="fungal_TF_MHR"/>
    <property type="match status" value="1"/>
</dbReference>
<dbReference type="SUPFAM" id="SSF57701">
    <property type="entry name" value="Zn2/Cys6 DNA-binding domain"/>
    <property type="match status" value="1"/>
</dbReference>
<dbReference type="GO" id="GO:0000981">
    <property type="term" value="F:DNA-binding transcription factor activity, RNA polymerase II-specific"/>
    <property type="evidence" value="ECO:0007669"/>
    <property type="project" value="InterPro"/>
</dbReference>
<dbReference type="Gene3D" id="4.10.240.10">
    <property type="entry name" value="Zn(2)-C6 fungal-type DNA-binding domain"/>
    <property type="match status" value="1"/>
</dbReference>
<dbReference type="EMBL" id="KZ819289">
    <property type="protein sequence ID" value="PWN99178.1"/>
    <property type="molecule type" value="Genomic_DNA"/>
</dbReference>
<feature type="compositionally biased region" description="Low complexity" evidence="3">
    <location>
        <begin position="9"/>
        <end position="34"/>
    </location>
</feature>
<comment type="subcellular location">
    <subcellularLocation>
        <location evidence="1">Nucleus</location>
    </subcellularLocation>
</comment>
<name>A0A316ZDQ0_9BASI</name>
<dbReference type="OrthoDB" id="6780543at2759"/>
<gene>
    <name evidence="5" type="ORF">FA09DRAFT_244460</name>
</gene>
<dbReference type="Proteomes" id="UP000245946">
    <property type="component" value="Unassembled WGS sequence"/>
</dbReference>
<feature type="compositionally biased region" description="Pro residues" evidence="3">
    <location>
        <begin position="151"/>
        <end position="160"/>
    </location>
</feature>
<organism evidence="5 6">
    <name type="scientific">Tilletiopsis washingtonensis</name>
    <dbReference type="NCBI Taxonomy" id="58919"/>
    <lineage>
        <taxon>Eukaryota</taxon>
        <taxon>Fungi</taxon>
        <taxon>Dikarya</taxon>
        <taxon>Basidiomycota</taxon>
        <taxon>Ustilaginomycotina</taxon>
        <taxon>Exobasidiomycetes</taxon>
        <taxon>Entylomatales</taxon>
        <taxon>Entylomatales incertae sedis</taxon>
        <taxon>Tilletiopsis</taxon>
    </lineage>
</organism>
<dbReference type="PROSITE" id="PS50048">
    <property type="entry name" value="ZN2_CY6_FUNGAL_2"/>
    <property type="match status" value="1"/>
</dbReference>
<dbReference type="GeneID" id="37267203"/>
<reference evidence="5 6" key="1">
    <citation type="journal article" date="2018" name="Mol. Biol. Evol.">
        <title>Broad Genomic Sampling Reveals a Smut Pathogenic Ancestry of the Fungal Clade Ustilaginomycotina.</title>
        <authorList>
            <person name="Kijpornyongpan T."/>
            <person name="Mondo S.J."/>
            <person name="Barry K."/>
            <person name="Sandor L."/>
            <person name="Lee J."/>
            <person name="Lipzen A."/>
            <person name="Pangilinan J."/>
            <person name="LaButti K."/>
            <person name="Hainaut M."/>
            <person name="Henrissat B."/>
            <person name="Grigoriev I.V."/>
            <person name="Spatafora J.W."/>
            <person name="Aime M.C."/>
        </authorList>
    </citation>
    <scope>NUCLEOTIDE SEQUENCE [LARGE SCALE GENOMIC DNA]</scope>
    <source>
        <strain evidence="5 6">MCA 4186</strain>
    </source>
</reference>
<dbReference type="Pfam" id="PF00172">
    <property type="entry name" value="Zn_clus"/>
    <property type="match status" value="1"/>
</dbReference>
<sequence>MLSYEHSLAEASASASRPAVAAATGHDAGAAARGPKLSCLPCRKRKSKCDRGEPCSSCVLRSTESFCYTVSELPEGSAVASRSSKIIGDRQAGNGGPTNGAAREDASPNSANSIDRSPRDELPGAPRSAKRSRLNTNEFSARPPSATETPSPRPHPPPTPSSSSHTGRSTAGAADLATVRSMLSSIRSNLESVEKAVPALASASSAVPEATGRDLRWADLAPHLPSPDDCMTLFQCFFSELDWHVSCLHSGTFYWVWHQLQAGHRISRYSATIFYTVVALTLALRPTAHKAARITNAPHSHSEYAERAHQLLQPQGGPEDTGLNFTRLQAETCICLYQVLAGGHDGSEKAWYYVGAAIRRGKALQLFDEGHWRAWEMSALQKELWRRVAHDLATLDRWLGVLYQRAMDLDAPIAVEQPEYVSADCWDTTTGARIEPSTASPNSSAYLVSRNQYSELILQLHRFLRTLANTPPAERYASALAIDARFVESDARLPSELRFENARANMTPNDPASHVTAAQAIVRHCSTRYLRCSLMRPFLLDRAAPPNLRYAALEHARKILETMPTL</sequence>
<evidence type="ECO:0000259" key="4">
    <source>
        <dbReference type="PROSITE" id="PS50048"/>
    </source>
</evidence>
<keyword evidence="6" id="KW-1185">Reference proteome</keyword>
<dbReference type="PROSITE" id="PS00463">
    <property type="entry name" value="ZN2_CY6_FUNGAL_1"/>
    <property type="match status" value="1"/>
</dbReference>